<reference evidence="1" key="1">
    <citation type="submission" date="2023-07" db="EMBL/GenBank/DDBJ databases">
        <title>Black Yeasts Isolated from many extreme environments.</title>
        <authorList>
            <person name="Coleine C."/>
            <person name="Stajich J.E."/>
            <person name="Selbmann L."/>
        </authorList>
    </citation>
    <scope>NUCLEOTIDE SEQUENCE</scope>
    <source>
        <strain evidence="1">CCFEE 5714</strain>
    </source>
</reference>
<evidence type="ECO:0000313" key="2">
    <source>
        <dbReference type="Proteomes" id="UP001281147"/>
    </source>
</evidence>
<keyword evidence="2" id="KW-1185">Reference proteome</keyword>
<sequence length="618" mass="69003">MRFDDEDVVELKPLHRPAGTEEEEAEQSDDLDMPEDEDDTTRDQLGLRTHGSALDRRTKQKLDWILLPFLAVLFLLNSLDKSNVGNAETAGFTRDAGLQPEDLNTSMAFFFAFFVALQPVGAALGRKFGMHRFVPACMSLWGLCTLLHMWIQTKWQLILLRIAIACLESGFYPTTVSYLSLFYTRYEFAVRLGFFYGQTAVAGVLGGILSWAVFSRFADAPSPPDIPPPVSQTLKQGGWKSWEILFLIEGCMTITVALVGFLWLPHSADTAWFLNARERRWAEERIRLDQLIASTQTTQHSARKADRQSTNSESVQDEGMPSDNDDAGEAHDRLLNDTELVHRRMSVASRVSVTADAGLSRHDVLSAVFNLKIWHILVVNILSAIPATAFGVFLPLVIKELSPSLNLSPAASNLLSAPPFACGAVVLLIFTRWSDRSKRRLVPILCGLCILLAGLTATVLIPMTLYWLRYIALCLLLSGSFIASPLTVTWLTNNTPEPGKRAIMLGINGWGNLAGIFLALLFTPADKKNGYIRPFIITLVCVLASFAGYVAFWMMLVRENKQRDAIIAGWTEEEQEREDIVGDMPLPPTAAGAIGRRLRLDFDERRRGDERITYRYTL</sequence>
<protein>
    <submittedName>
        <fullName evidence="1">Uncharacterized protein</fullName>
    </submittedName>
</protein>
<organism evidence="1 2">
    <name type="scientific">Vermiconidia calcicola</name>
    <dbReference type="NCBI Taxonomy" id="1690605"/>
    <lineage>
        <taxon>Eukaryota</taxon>
        <taxon>Fungi</taxon>
        <taxon>Dikarya</taxon>
        <taxon>Ascomycota</taxon>
        <taxon>Pezizomycotina</taxon>
        <taxon>Dothideomycetes</taxon>
        <taxon>Dothideomycetidae</taxon>
        <taxon>Mycosphaerellales</taxon>
        <taxon>Extremaceae</taxon>
        <taxon>Vermiconidia</taxon>
    </lineage>
</organism>
<name>A0ACC3MDV8_9PEZI</name>
<accession>A0ACC3MDV8</accession>
<comment type="caution">
    <text evidence="1">The sequence shown here is derived from an EMBL/GenBank/DDBJ whole genome shotgun (WGS) entry which is preliminary data.</text>
</comment>
<evidence type="ECO:0000313" key="1">
    <source>
        <dbReference type="EMBL" id="KAK3684639.1"/>
    </source>
</evidence>
<dbReference type="Proteomes" id="UP001281147">
    <property type="component" value="Unassembled WGS sequence"/>
</dbReference>
<proteinExistence type="predicted"/>
<dbReference type="EMBL" id="JAUTXU010000333">
    <property type="protein sequence ID" value="KAK3684639.1"/>
    <property type="molecule type" value="Genomic_DNA"/>
</dbReference>
<gene>
    <name evidence="1" type="ORF">LTR37_020071</name>
</gene>